<dbReference type="RefSeq" id="WP_096430475.1">
    <property type="nucleotide sequence ID" value="NZ_NTJD01000001.1"/>
</dbReference>
<keyword evidence="2" id="KW-0645">Protease</keyword>
<keyword evidence="2" id="KW-0031">Aminopeptidase</keyword>
<gene>
    <name evidence="2" type="ORF">CLN94_01860</name>
</gene>
<keyword evidence="2" id="KW-0378">Hydrolase</keyword>
<dbReference type="GO" id="GO:0010468">
    <property type="term" value="P:regulation of gene expression"/>
    <property type="evidence" value="ECO:0007669"/>
    <property type="project" value="InterPro"/>
</dbReference>
<dbReference type="NCBIfam" id="TIGR03082">
    <property type="entry name" value="Gneg_AbrB_dup"/>
    <property type="match status" value="2"/>
</dbReference>
<feature type="transmembrane region" description="Helical" evidence="1">
    <location>
        <begin position="38"/>
        <end position="57"/>
    </location>
</feature>
<dbReference type="PANTHER" id="PTHR38457">
    <property type="entry name" value="REGULATOR ABRB-RELATED"/>
    <property type="match status" value="1"/>
</dbReference>
<organism evidence="2 3">
    <name type="scientific">Pseudothioclava arenosa</name>
    <dbReference type="NCBI Taxonomy" id="1795308"/>
    <lineage>
        <taxon>Bacteria</taxon>
        <taxon>Pseudomonadati</taxon>
        <taxon>Pseudomonadota</taxon>
        <taxon>Alphaproteobacteria</taxon>
        <taxon>Rhodobacterales</taxon>
        <taxon>Paracoccaceae</taxon>
        <taxon>Pseudothioclava</taxon>
    </lineage>
</organism>
<reference evidence="2 3" key="1">
    <citation type="submission" date="2017-09" db="EMBL/GenBank/DDBJ databases">
        <title>A multilocus sequence analysis scheme for characterization of bacteria in the genus Thioclava.</title>
        <authorList>
            <person name="Liu Y."/>
            <person name="Shao Z."/>
        </authorList>
    </citation>
    <scope>NUCLEOTIDE SEQUENCE [LARGE SCALE GENOMIC DNA]</scope>
    <source>
        <strain evidence="2 3">CAU 1312</strain>
    </source>
</reference>
<sequence length="355" mass="37175">MTPPAALRSHHWPTVVLTIAIGTLGGIAAKFAHLPLPMLLGALLAVAAVALIGWKPLGRPVQFPVRLRFWFIPILGVAIGASFTPAILDEVQLWWPSLVALCVFIPLAHFLSFSAVRAMGGLDPVTALFGTAPGGLIETVQMAEERGGDGAMVTVLQFIRVIVTIISVPLFFTWLTGHAVGSAGGATLDRAAFTLADLPWLVAAAVIGAGVGRIIRLPAGFMTGPILCSGLFHLLGYVESAPPALLVQATQLIIGVSLGVRFAGIERHRLRAAALMATVSTAISLALAAVMAFALAPLIDEPRTAVFLAFAPGGLAEMSLIALSMQMSIVYVTAHHAMRIVLAVLAAKFLAKRTL</sequence>
<name>A0A2A4CU22_9RHOB</name>
<keyword evidence="1" id="KW-0472">Membrane</keyword>
<evidence type="ECO:0000313" key="3">
    <source>
        <dbReference type="Proteomes" id="UP000243507"/>
    </source>
</evidence>
<dbReference type="InterPro" id="IPR017516">
    <property type="entry name" value="AbrB_dup"/>
</dbReference>
<dbReference type="EMBL" id="NTJD01000001">
    <property type="protein sequence ID" value="PCD78075.1"/>
    <property type="molecule type" value="Genomic_DNA"/>
</dbReference>
<feature type="transmembrane region" description="Helical" evidence="1">
    <location>
        <begin position="69"/>
        <end position="88"/>
    </location>
</feature>
<comment type="caution">
    <text evidence="2">The sequence shown here is derived from an EMBL/GenBank/DDBJ whole genome shotgun (WGS) entry which is preliminary data.</text>
</comment>
<dbReference type="PANTHER" id="PTHR38457:SF1">
    <property type="entry name" value="REGULATOR ABRB-RELATED"/>
    <property type="match status" value="1"/>
</dbReference>
<dbReference type="PIRSF" id="PIRSF038991">
    <property type="entry name" value="Protein_AbrB"/>
    <property type="match status" value="1"/>
</dbReference>
<feature type="transmembrane region" description="Helical" evidence="1">
    <location>
        <begin position="94"/>
        <end position="113"/>
    </location>
</feature>
<accession>A0A2A4CU22</accession>
<proteinExistence type="predicted"/>
<keyword evidence="1" id="KW-1133">Transmembrane helix</keyword>
<dbReference type="AlphaFoldDB" id="A0A2A4CU22"/>
<dbReference type="Proteomes" id="UP000243507">
    <property type="component" value="Unassembled WGS sequence"/>
</dbReference>
<keyword evidence="3" id="KW-1185">Reference proteome</keyword>
<feature type="transmembrane region" description="Helical" evidence="1">
    <location>
        <begin position="244"/>
        <end position="263"/>
    </location>
</feature>
<feature type="transmembrane region" description="Helical" evidence="1">
    <location>
        <begin position="192"/>
        <end position="212"/>
    </location>
</feature>
<feature type="transmembrane region" description="Helical" evidence="1">
    <location>
        <begin position="12"/>
        <end position="32"/>
    </location>
</feature>
<dbReference type="GO" id="GO:0004177">
    <property type="term" value="F:aminopeptidase activity"/>
    <property type="evidence" value="ECO:0007669"/>
    <property type="project" value="UniProtKB-KW"/>
</dbReference>
<feature type="transmembrane region" description="Helical" evidence="1">
    <location>
        <begin position="219"/>
        <end position="238"/>
    </location>
</feature>
<dbReference type="GO" id="GO:0016020">
    <property type="term" value="C:membrane"/>
    <property type="evidence" value="ECO:0007669"/>
    <property type="project" value="InterPro"/>
</dbReference>
<feature type="transmembrane region" description="Helical" evidence="1">
    <location>
        <begin position="151"/>
        <end position="172"/>
    </location>
</feature>
<dbReference type="OrthoDB" id="7157734at2"/>
<protein>
    <submittedName>
        <fullName evidence="2">Aminopeptidase</fullName>
    </submittedName>
</protein>
<evidence type="ECO:0000256" key="1">
    <source>
        <dbReference type="SAM" id="Phobius"/>
    </source>
</evidence>
<feature type="transmembrane region" description="Helical" evidence="1">
    <location>
        <begin position="275"/>
        <end position="299"/>
    </location>
</feature>
<feature type="transmembrane region" description="Helical" evidence="1">
    <location>
        <begin position="305"/>
        <end position="323"/>
    </location>
</feature>
<evidence type="ECO:0000313" key="2">
    <source>
        <dbReference type="EMBL" id="PCD78075.1"/>
    </source>
</evidence>
<keyword evidence="1" id="KW-0812">Transmembrane</keyword>
<dbReference type="InterPro" id="IPR007820">
    <property type="entry name" value="AbrB_fam"/>
</dbReference>
<dbReference type="Pfam" id="PF05145">
    <property type="entry name" value="AbrB"/>
    <property type="match status" value="1"/>
</dbReference>